<dbReference type="EMBL" id="KE345020">
    <property type="protein sequence ID" value="EXB90192.1"/>
    <property type="molecule type" value="Genomic_DNA"/>
</dbReference>
<dbReference type="PANTHER" id="PTHR15827">
    <property type="entry name" value="CYCLIN-DEPENDENT KINASE 2-INTERACTING PROTEIN"/>
    <property type="match status" value="1"/>
</dbReference>
<evidence type="ECO:0000313" key="3">
    <source>
        <dbReference type="Proteomes" id="UP000030645"/>
    </source>
</evidence>
<name>W9RS69_9ROSA</name>
<feature type="compositionally biased region" description="Low complexity" evidence="1">
    <location>
        <begin position="28"/>
        <end position="40"/>
    </location>
</feature>
<gene>
    <name evidence="2" type="ORF">L484_015486</name>
</gene>
<proteinExistence type="predicted"/>
<evidence type="ECO:0000313" key="2">
    <source>
        <dbReference type="EMBL" id="EXB90192.1"/>
    </source>
</evidence>
<evidence type="ECO:0000256" key="1">
    <source>
        <dbReference type="SAM" id="MobiDB-lite"/>
    </source>
</evidence>
<organism evidence="2 3">
    <name type="scientific">Morus notabilis</name>
    <dbReference type="NCBI Taxonomy" id="981085"/>
    <lineage>
        <taxon>Eukaryota</taxon>
        <taxon>Viridiplantae</taxon>
        <taxon>Streptophyta</taxon>
        <taxon>Embryophyta</taxon>
        <taxon>Tracheophyta</taxon>
        <taxon>Spermatophyta</taxon>
        <taxon>Magnoliopsida</taxon>
        <taxon>eudicotyledons</taxon>
        <taxon>Gunneridae</taxon>
        <taxon>Pentapetalae</taxon>
        <taxon>rosids</taxon>
        <taxon>fabids</taxon>
        <taxon>Rosales</taxon>
        <taxon>Moraceae</taxon>
        <taxon>Moreae</taxon>
        <taxon>Morus</taxon>
    </lineage>
</organism>
<protein>
    <submittedName>
        <fullName evidence="2">Uncharacterized protein</fullName>
    </submittedName>
</protein>
<sequence>MADQNRTQTPTAKEEEESIGPATPSPHPRAASRSPSPLAPSVARLWRPAAQRNLKNQWSKLASLTQQWKSSSSASRSHATSLVNAYLSLTYIPSMELGVLSDMPDIRKKGSWKLLKQQEGHRTKLLSSYKDMVGVVAQMVKISKSMRLYLKVGSASSLVQFSDFSEDKNDPGDGGGIPIFTFWSISYFEKLAEELVQMLISELNLKRLLVVELLSTSCESSMLNKFNWTDELYTGEFDDLSICNLYSGETSEPVFPRLQVYLTTWLAEVNIDTHSVDEIFSLVGEEMHVNLS</sequence>
<dbReference type="PANTHER" id="PTHR15827:SF2">
    <property type="entry name" value="CYCLIN-DEPENDENT KINASE 2-INTERACTING PROTEIN"/>
    <property type="match status" value="1"/>
</dbReference>
<reference evidence="3" key="1">
    <citation type="submission" date="2013-01" db="EMBL/GenBank/DDBJ databases">
        <title>Draft Genome Sequence of a Mulberry Tree, Morus notabilis C.K. Schneid.</title>
        <authorList>
            <person name="He N."/>
            <person name="Zhao S."/>
        </authorList>
    </citation>
    <scope>NUCLEOTIDE SEQUENCE</scope>
</reference>
<dbReference type="STRING" id="981085.W9RS69"/>
<dbReference type="AlphaFoldDB" id="W9RS69"/>
<feature type="region of interest" description="Disordered" evidence="1">
    <location>
        <begin position="1"/>
        <end position="40"/>
    </location>
</feature>
<dbReference type="eggNOG" id="ENOG502QR42">
    <property type="taxonomic scope" value="Eukaryota"/>
</dbReference>
<keyword evidence="3" id="KW-1185">Reference proteome</keyword>
<dbReference type="Proteomes" id="UP000030645">
    <property type="component" value="Unassembled WGS sequence"/>
</dbReference>
<feature type="compositionally biased region" description="Polar residues" evidence="1">
    <location>
        <begin position="1"/>
        <end position="11"/>
    </location>
</feature>
<accession>W9RS69</accession>